<evidence type="ECO:0000313" key="1">
    <source>
        <dbReference type="EMBL" id="MBX00584.1"/>
    </source>
</evidence>
<accession>A0A2P2K4D3</accession>
<proteinExistence type="predicted"/>
<dbReference type="EMBL" id="GGEC01020100">
    <property type="protein sequence ID" value="MBX00584.1"/>
    <property type="molecule type" value="Transcribed_RNA"/>
</dbReference>
<reference evidence="1" key="1">
    <citation type="submission" date="2018-02" db="EMBL/GenBank/DDBJ databases">
        <title>Rhizophora mucronata_Transcriptome.</title>
        <authorList>
            <person name="Meera S.P."/>
            <person name="Sreeshan A."/>
            <person name="Augustine A."/>
        </authorList>
    </citation>
    <scope>NUCLEOTIDE SEQUENCE</scope>
    <source>
        <tissue evidence="1">Leaf</tissue>
    </source>
</reference>
<protein>
    <submittedName>
        <fullName evidence="1">DIGALACTOSYL DIACYLGLYCEROL DEFICIENT 1 family protein</fullName>
    </submittedName>
</protein>
<dbReference type="AlphaFoldDB" id="A0A2P2K4D3"/>
<organism evidence="1">
    <name type="scientific">Rhizophora mucronata</name>
    <name type="common">Asiatic mangrove</name>
    <dbReference type="NCBI Taxonomy" id="61149"/>
    <lineage>
        <taxon>Eukaryota</taxon>
        <taxon>Viridiplantae</taxon>
        <taxon>Streptophyta</taxon>
        <taxon>Embryophyta</taxon>
        <taxon>Tracheophyta</taxon>
        <taxon>Spermatophyta</taxon>
        <taxon>Magnoliopsida</taxon>
        <taxon>eudicotyledons</taxon>
        <taxon>Gunneridae</taxon>
        <taxon>Pentapetalae</taxon>
        <taxon>rosids</taxon>
        <taxon>fabids</taxon>
        <taxon>Malpighiales</taxon>
        <taxon>Rhizophoraceae</taxon>
        <taxon>Rhizophora</taxon>
    </lineage>
</organism>
<name>A0A2P2K4D3_RHIMU</name>
<sequence length="36" mass="3772">MVSAGLINSTMSLVSSTQITLNTSRGRGMGLFKLSL</sequence>